<organism evidence="2 3">
    <name type="scientific">Rheinheimera lutimaris</name>
    <dbReference type="NCBI Taxonomy" id="2740584"/>
    <lineage>
        <taxon>Bacteria</taxon>
        <taxon>Pseudomonadati</taxon>
        <taxon>Pseudomonadota</taxon>
        <taxon>Gammaproteobacteria</taxon>
        <taxon>Chromatiales</taxon>
        <taxon>Chromatiaceae</taxon>
        <taxon>Rheinheimera</taxon>
    </lineage>
</organism>
<feature type="domain" description="Glycosyltransferase subfamily 4-like N-terminal" evidence="1">
    <location>
        <begin position="23"/>
        <end position="208"/>
    </location>
</feature>
<dbReference type="RefSeq" id="WP_173500254.1">
    <property type="nucleotide sequence ID" value="NZ_JABSOD010000004.1"/>
</dbReference>
<dbReference type="Proteomes" id="UP000523161">
    <property type="component" value="Unassembled WGS sequence"/>
</dbReference>
<dbReference type="InterPro" id="IPR028098">
    <property type="entry name" value="Glyco_trans_4-like_N"/>
</dbReference>
<dbReference type="Gene3D" id="3.40.50.2000">
    <property type="entry name" value="Glycogen Phosphorylase B"/>
    <property type="match status" value="2"/>
</dbReference>
<comment type="caution">
    <text evidence="2">The sequence shown here is derived from an EMBL/GenBank/DDBJ whole genome shotgun (WGS) entry which is preliminary data.</text>
</comment>
<name>A0A7Y5AP92_9GAMM</name>
<dbReference type="EMBL" id="JABSOD010000004">
    <property type="protein sequence ID" value="NRQ42008.1"/>
    <property type="molecule type" value="Genomic_DNA"/>
</dbReference>
<dbReference type="SUPFAM" id="SSF53756">
    <property type="entry name" value="UDP-Glycosyltransferase/glycogen phosphorylase"/>
    <property type="match status" value="1"/>
</dbReference>
<dbReference type="NCBIfam" id="TIGR03087">
    <property type="entry name" value="stp1"/>
    <property type="match status" value="1"/>
</dbReference>
<dbReference type="Pfam" id="PF13439">
    <property type="entry name" value="Glyco_transf_4"/>
    <property type="match status" value="1"/>
</dbReference>
<proteinExistence type="predicted"/>
<dbReference type="CDD" id="cd03801">
    <property type="entry name" value="GT4_PimA-like"/>
    <property type="match status" value="1"/>
</dbReference>
<evidence type="ECO:0000259" key="1">
    <source>
        <dbReference type="Pfam" id="PF13439"/>
    </source>
</evidence>
<dbReference type="PANTHER" id="PTHR45947">
    <property type="entry name" value="SULFOQUINOVOSYL TRANSFERASE SQD2"/>
    <property type="match status" value="1"/>
</dbReference>
<dbReference type="InterPro" id="IPR050194">
    <property type="entry name" value="Glycosyltransferase_grp1"/>
</dbReference>
<reference evidence="2 3" key="1">
    <citation type="submission" date="2020-06" db="EMBL/GenBank/DDBJ databases">
        <title>Rheinheimera sp. nov., a marine bacterium isolated from coastal.</title>
        <authorList>
            <person name="Yu Q."/>
            <person name="Qi Y."/>
            <person name="Pu J."/>
        </authorList>
    </citation>
    <scope>NUCLEOTIDE SEQUENCE [LARGE SCALE GENOMIC DNA]</scope>
    <source>
        <strain evidence="2 3">YQF-2</strain>
    </source>
</reference>
<sequence>MKILYLCHRFPFPPKRGGKIRPFNMIRHFHQQGHQVYVASLARSAAEAAEGEGIKAYCSHYFAAVVNEKVQFARMIMRLPLLTPSSMGYFYSRELAAHIRQLLAQQQFDLIFVHCSSVAQYVADVTHIPKILDFGDMDSQKWLAYREFKPFPLNLGYLLEGQKMLRAEKHLAAKFDISTCTTKAELETLQSYQAAPATAWFPNGVDTDYFCPDAGKQDYEAHSISFIGRMDYYPNQQAMLQFCAAAWPLILAQLPDAKLYIVGAEPSAEIRALAKLQGVTVTGSVADVRPFIRNTAAMVAPLKIARGTQNKILEAMAMAVPVISSSEAAGGIDAVVNQHFLIADTATELAQQALRLMTEPQLRQHYATAGRARMLSNHQWHLSMQQLDSIVTRCLNLFQDNRNIQREVQL</sequence>
<gene>
    <name evidence="2" type="ORF">HRH59_05420</name>
</gene>
<dbReference type="Pfam" id="PF13692">
    <property type="entry name" value="Glyco_trans_1_4"/>
    <property type="match status" value="1"/>
</dbReference>
<keyword evidence="2" id="KW-0808">Transferase</keyword>
<protein>
    <submittedName>
        <fullName evidence="2">TIGR03087 family PEP-CTERM/XrtA system glycosyltransferase</fullName>
    </submittedName>
</protein>
<dbReference type="InterPro" id="IPR017521">
    <property type="entry name" value="Sugar_tfrase_PEP-CTERM_Stp1"/>
</dbReference>
<keyword evidence="3" id="KW-1185">Reference proteome</keyword>
<evidence type="ECO:0000313" key="2">
    <source>
        <dbReference type="EMBL" id="NRQ42008.1"/>
    </source>
</evidence>
<dbReference type="AlphaFoldDB" id="A0A7Y5AP92"/>
<accession>A0A7Y5AP92</accession>
<dbReference type="GO" id="GO:0016757">
    <property type="term" value="F:glycosyltransferase activity"/>
    <property type="evidence" value="ECO:0007669"/>
    <property type="project" value="TreeGrafter"/>
</dbReference>
<evidence type="ECO:0000313" key="3">
    <source>
        <dbReference type="Proteomes" id="UP000523161"/>
    </source>
</evidence>
<dbReference type="PANTHER" id="PTHR45947:SF3">
    <property type="entry name" value="SULFOQUINOVOSYL TRANSFERASE SQD2"/>
    <property type="match status" value="1"/>
</dbReference>